<dbReference type="RefSeq" id="WP_092192174.1">
    <property type="nucleotide sequence ID" value="NZ_FORX01000015.1"/>
</dbReference>
<evidence type="ECO:0000313" key="4">
    <source>
        <dbReference type="Proteomes" id="UP000198635"/>
    </source>
</evidence>
<dbReference type="GO" id="GO:0003700">
    <property type="term" value="F:DNA-binding transcription factor activity"/>
    <property type="evidence" value="ECO:0007669"/>
    <property type="project" value="TreeGrafter"/>
</dbReference>
<dbReference type="EMBL" id="FORX01000015">
    <property type="protein sequence ID" value="SFK14382.1"/>
    <property type="molecule type" value="Genomic_DNA"/>
</dbReference>
<dbReference type="Gene3D" id="1.10.260.40">
    <property type="entry name" value="lambda repressor-like DNA-binding domains"/>
    <property type="match status" value="1"/>
</dbReference>
<evidence type="ECO:0000313" key="3">
    <source>
        <dbReference type="EMBL" id="SFK14382.1"/>
    </source>
</evidence>
<organism evidence="3 4">
    <name type="scientific">Desulfomicrobium apsheronum</name>
    <dbReference type="NCBI Taxonomy" id="52560"/>
    <lineage>
        <taxon>Bacteria</taxon>
        <taxon>Pseudomonadati</taxon>
        <taxon>Thermodesulfobacteriota</taxon>
        <taxon>Desulfovibrionia</taxon>
        <taxon>Desulfovibrionales</taxon>
        <taxon>Desulfomicrobiaceae</taxon>
        <taxon>Desulfomicrobium</taxon>
    </lineage>
</organism>
<dbReference type="OrthoDB" id="5343295at2"/>
<dbReference type="PROSITE" id="PS50943">
    <property type="entry name" value="HTH_CROC1"/>
    <property type="match status" value="1"/>
</dbReference>
<dbReference type="SUPFAM" id="SSF47413">
    <property type="entry name" value="lambda repressor-like DNA-binding domains"/>
    <property type="match status" value="1"/>
</dbReference>
<dbReference type="Proteomes" id="UP000198635">
    <property type="component" value="Unassembled WGS sequence"/>
</dbReference>
<dbReference type="STRING" id="52560.SAMN04488082_11541"/>
<dbReference type="InterPro" id="IPR050807">
    <property type="entry name" value="TransReg_Diox_bact_type"/>
</dbReference>
<dbReference type="InterPro" id="IPR011051">
    <property type="entry name" value="RmlC_Cupin_sf"/>
</dbReference>
<dbReference type="InterPro" id="IPR010982">
    <property type="entry name" value="Lambda_DNA-bd_dom_sf"/>
</dbReference>
<dbReference type="SMART" id="SM00530">
    <property type="entry name" value="HTH_XRE"/>
    <property type="match status" value="1"/>
</dbReference>
<name>A0A1I3X3J4_9BACT</name>
<dbReference type="Gene3D" id="2.60.120.10">
    <property type="entry name" value="Jelly Rolls"/>
    <property type="match status" value="1"/>
</dbReference>
<gene>
    <name evidence="3" type="ORF">SAMN04488082_11541</name>
</gene>
<proteinExistence type="predicted"/>
<dbReference type="CDD" id="cd00093">
    <property type="entry name" value="HTH_XRE"/>
    <property type="match status" value="1"/>
</dbReference>
<evidence type="ECO:0000256" key="1">
    <source>
        <dbReference type="ARBA" id="ARBA00023125"/>
    </source>
</evidence>
<dbReference type="SUPFAM" id="SSF51182">
    <property type="entry name" value="RmlC-like cupins"/>
    <property type="match status" value="1"/>
</dbReference>
<sequence>MSKEQLGKRIKRFREMNEISLEDLAQRTGLEIAFLKSLEDDSVYPSLGPLLKVARGLGVRMGTFLDDELGQDPLIVRLGEREEGLSMLGGKGCSVDMKFYSLGKGKTDRHMEPFFVELMPAACGETKLSSHEGEEFIVVHEGCIEITYGKDVLTLGKGDSIYLNSIVPHHVAAGGNAPASIYAVLYFPE</sequence>
<dbReference type="AlphaFoldDB" id="A0A1I3X3J4"/>
<dbReference type="InterPro" id="IPR013096">
    <property type="entry name" value="Cupin_2"/>
</dbReference>
<dbReference type="PANTHER" id="PTHR46797">
    <property type="entry name" value="HTH-TYPE TRANSCRIPTIONAL REGULATOR"/>
    <property type="match status" value="1"/>
</dbReference>
<protein>
    <submittedName>
        <fullName evidence="3">Transcriptional regulator, XRE family with cupin sensor</fullName>
    </submittedName>
</protein>
<dbReference type="CDD" id="cd02209">
    <property type="entry name" value="cupin_XRE_C"/>
    <property type="match status" value="1"/>
</dbReference>
<keyword evidence="4" id="KW-1185">Reference proteome</keyword>
<evidence type="ECO:0000259" key="2">
    <source>
        <dbReference type="PROSITE" id="PS50943"/>
    </source>
</evidence>
<reference evidence="4" key="1">
    <citation type="submission" date="2016-10" db="EMBL/GenBank/DDBJ databases">
        <authorList>
            <person name="Varghese N."/>
            <person name="Submissions S."/>
        </authorList>
    </citation>
    <scope>NUCLEOTIDE SEQUENCE [LARGE SCALE GENOMIC DNA]</scope>
    <source>
        <strain evidence="4">DSM 5918</strain>
    </source>
</reference>
<keyword evidence="1" id="KW-0238">DNA-binding</keyword>
<dbReference type="Pfam" id="PF07883">
    <property type="entry name" value="Cupin_2"/>
    <property type="match status" value="1"/>
</dbReference>
<accession>A0A1I3X3J4</accession>
<feature type="domain" description="HTH cro/C1-type" evidence="2">
    <location>
        <begin position="10"/>
        <end position="64"/>
    </location>
</feature>
<dbReference type="GO" id="GO:0003677">
    <property type="term" value="F:DNA binding"/>
    <property type="evidence" value="ECO:0007669"/>
    <property type="project" value="UniProtKB-KW"/>
</dbReference>
<dbReference type="Pfam" id="PF13443">
    <property type="entry name" value="HTH_26"/>
    <property type="match status" value="1"/>
</dbReference>
<dbReference type="InterPro" id="IPR014710">
    <property type="entry name" value="RmlC-like_jellyroll"/>
</dbReference>
<dbReference type="InterPro" id="IPR001387">
    <property type="entry name" value="Cro/C1-type_HTH"/>
</dbReference>
<dbReference type="PANTHER" id="PTHR46797:SF19">
    <property type="entry name" value="BLL2473 PROTEIN"/>
    <property type="match status" value="1"/>
</dbReference>
<dbReference type="GO" id="GO:0005829">
    <property type="term" value="C:cytosol"/>
    <property type="evidence" value="ECO:0007669"/>
    <property type="project" value="TreeGrafter"/>
</dbReference>